<evidence type="ECO:0000313" key="3">
    <source>
        <dbReference type="WBParaSite" id="Gr19_v10_g14074.t1"/>
    </source>
</evidence>
<sequence length="184" mass="20649">MFTKYPIILLFFITVLLCPLNVYGMDGASNSGDDNQKHVLFKGFVGVGETNRPAKQNGLFMSIFCGKNIVFDKIFTDQNGKFEVQIQSSAVNDLEECKNGINICFERKDPSGKCKNIIIQLDNVRIDGKSKKVPLVFAKVDSSDCLIFLQKEEDDAENNFQVDFETQFVKINGAEAHILKEHGI</sequence>
<keyword evidence="1" id="KW-0732">Signal</keyword>
<keyword evidence="2" id="KW-1185">Reference proteome</keyword>
<protein>
    <submittedName>
        <fullName evidence="3">Uncharacterized protein</fullName>
    </submittedName>
</protein>
<feature type="signal peptide" evidence="1">
    <location>
        <begin position="1"/>
        <end position="24"/>
    </location>
</feature>
<dbReference type="AlphaFoldDB" id="A0A914H801"/>
<organism evidence="2 3">
    <name type="scientific">Globodera rostochiensis</name>
    <name type="common">Golden nematode worm</name>
    <name type="synonym">Heterodera rostochiensis</name>
    <dbReference type="NCBI Taxonomy" id="31243"/>
    <lineage>
        <taxon>Eukaryota</taxon>
        <taxon>Metazoa</taxon>
        <taxon>Ecdysozoa</taxon>
        <taxon>Nematoda</taxon>
        <taxon>Chromadorea</taxon>
        <taxon>Rhabditida</taxon>
        <taxon>Tylenchina</taxon>
        <taxon>Tylenchomorpha</taxon>
        <taxon>Tylenchoidea</taxon>
        <taxon>Heteroderidae</taxon>
        <taxon>Heteroderinae</taxon>
        <taxon>Globodera</taxon>
    </lineage>
</organism>
<accession>A0A914H801</accession>
<dbReference type="WBParaSite" id="Gr19_v10_g14074.t1">
    <property type="protein sequence ID" value="Gr19_v10_g14074.t1"/>
    <property type="gene ID" value="Gr19_v10_g14074"/>
</dbReference>
<evidence type="ECO:0000313" key="2">
    <source>
        <dbReference type="Proteomes" id="UP000887572"/>
    </source>
</evidence>
<feature type="chain" id="PRO_5037931585" evidence="1">
    <location>
        <begin position="25"/>
        <end position="184"/>
    </location>
</feature>
<reference evidence="3" key="1">
    <citation type="submission" date="2022-11" db="UniProtKB">
        <authorList>
            <consortium name="WormBaseParasite"/>
        </authorList>
    </citation>
    <scope>IDENTIFICATION</scope>
</reference>
<dbReference type="Proteomes" id="UP000887572">
    <property type="component" value="Unplaced"/>
</dbReference>
<proteinExistence type="predicted"/>
<evidence type="ECO:0000256" key="1">
    <source>
        <dbReference type="SAM" id="SignalP"/>
    </source>
</evidence>
<name>A0A914H801_GLORO</name>